<dbReference type="NCBIfam" id="TIGR00500">
    <property type="entry name" value="met_pdase_I"/>
    <property type="match status" value="1"/>
</dbReference>
<dbReference type="AlphaFoldDB" id="X1NDE2"/>
<dbReference type="GO" id="GO:0006508">
    <property type="term" value="P:proteolysis"/>
    <property type="evidence" value="ECO:0007669"/>
    <property type="project" value="UniProtKB-KW"/>
</dbReference>
<evidence type="ECO:0000256" key="3">
    <source>
        <dbReference type="ARBA" id="ARBA00022723"/>
    </source>
</evidence>
<dbReference type="PANTHER" id="PTHR43330">
    <property type="entry name" value="METHIONINE AMINOPEPTIDASE"/>
    <property type="match status" value="1"/>
</dbReference>
<evidence type="ECO:0000259" key="5">
    <source>
        <dbReference type="Pfam" id="PF00557"/>
    </source>
</evidence>
<dbReference type="Gene3D" id="3.90.230.10">
    <property type="entry name" value="Creatinase/methionine aminopeptidase superfamily"/>
    <property type="match status" value="1"/>
</dbReference>
<keyword evidence="4" id="KW-0378">Hydrolase</keyword>
<dbReference type="Pfam" id="PF00557">
    <property type="entry name" value="Peptidase_M24"/>
    <property type="match status" value="1"/>
</dbReference>
<dbReference type="InterPro" id="IPR002467">
    <property type="entry name" value="Pept_M24A_MAP1"/>
</dbReference>
<keyword evidence="3" id="KW-0479">Metal-binding</keyword>
<dbReference type="PANTHER" id="PTHR43330:SF27">
    <property type="entry name" value="METHIONINE AMINOPEPTIDASE"/>
    <property type="match status" value="1"/>
</dbReference>
<evidence type="ECO:0000256" key="2">
    <source>
        <dbReference type="ARBA" id="ARBA00022670"/>
    </source>
</evidence>
<dbReference type="EMBL" id="BARV01023860">
    <property type="protein sequence ID" value="GAI41638.1"/>
    <property type="molecule type" value="Genomic_DNA"/>
</dbReference>
<name>X1NDE2_9ZZZZ</name>
<feature type="domain" description="Peptidase M24" evidence="5">
    <location>
        <begin position="13"/>
        <end position="211"/>
    </location>
</feature>
<dbReference type="CDD" id="cd01086">
    <property type="entry name" value="MetAP1"/>
    <property type="match status" value="1"/>
</dbReference>
<dbReference type="InterPro" id="IPR036005">
    <property type="entry name" value="Creatinase/aminopeptidase-like"/>
</dbReference>
<keyword evidence="2" id="KW-0645">Protease</keyword>
<reference evidence="6" key="1">
    <citation type="journal article" date="2014" name="Front. Microbiol.">
        <title>High frequency of phylogenetically diverse reductive dehalogenase-homologous genes in deep subseafloor sedimentary metagenomes.</title>
        <authorList>
            <person name="Kawai M."/>
            <person name="Futagami T."/>
            <person name="Toyoda A."/>
            <person name="Takaki Y."/>
            <person name="Nishi S."/>
            <person name="Hori S."/>
            <person name="Arai W."/>
            <person name="Tsubouchi T."/>
            <person name="Morono Y."/>
            <person name="Uchiyama I."/>
            <person name="Ito T."/>
            <person name="Fujiyama A."/>
            <person name="Inagaki F."/>
            <person name="Takami H."/>
        </authorList>
    </citation>
    <scope>NUCLEOTIDE SEQUENCE</scope>
    <source>
        <strain evidence="6">Expedition CK06-06</strain>
    </source>
</reference>
<evidence type="ECO:0000313" key="6">
    <source>
        <dbReference type="EMBL" id="GAI41638.1"/>
    </source>
</evidence>
<dbReference type="PRINTS" id="PR00599">
    <property type="entry name" value="MAPEPTIDASE"/>
</dbReference>
<keyword evidence="1" id="KW-0031">Aminopeptidase</keyword>
<proteinExistence type="inferred from homology"/>
<sequence length="221" mass="23656">MSIIIKSEREIAVMRQAGRIVATVLDILSRQVRPGMKTKELDVIAAGEVERLGAKPSFKGYRGFPANLCVSVNDEVVHGIPGERILREGDIISLDLGASFMGFQGDAAVTVGVGEIDSQARELMETAEGALKAGIAAAHPGARLGDISAAIQNYAESRGYSVVREYTGHGIGREMHEEPQIPNFGLPGTGPVLKKGMTLALEPMVNVGDWHTRVGDDHWTV</sequence>
<dbReference type="GO" id="GO:0070006">
    <property type="term" value="F:metalloaminopeptidase activity"/>
    <property type="evidence" value="ECO:0007669"/>
    <property type="project" value="InterPro"/>
</dbReference>
<evidence type="ECO:0000256" key="1">
    <source>
        <dbReference type="ARBA" id="ARBA00022438"/>
    </source>
</evidence>
<dbReference type="GO" id="GO:0046872">
    <property type="term" value="F:metal ion binding"/>
    <property type="evidence" value="ECO:0007669"/>
    <property type="project" value="UniProtKB-KW"/>
</dbReference>
<dbReference type="InterPro" id="IPR000994">
    <property type="entry name" value="Pept_M24"/>
</dbReference>
<dbReference type="InterPro" id="IPR001714">
    <property type="entry name" value="Pept_M24_MAP"/>
</dbReference>
<dbReference type="SUPFAM" id="SSF55920">
    <property type="entry name" value="Creatinase/aminopeptidase"/>
    <property type="match status" value="1"/>
</dbReference>
<dbReference type="HAMAP" id="MF_01974">
    <property type="entry name" value="MetAP_1"/>
    <property type="match status" value="1"/>
</dbReference>
<protein>
    <recommendedName>
        <fullName evidence="5">Peptidase M24 domain-containing protein</fullName>
    </recommendedName>
</protein>
<comment type="caution">
    <text evidence="6">The sequence shown here is derived from an EMBL/GenBank/DDBJ whole genome shotgun (WGS) entry which is preliminary data.</text>
</comment>
<accession>X1NDE2</accession>
<organism evidence="6">
    <name type="scientific">marine sediment metagenome</name>
    <dbReference type="NCBI Taxonomy" id="412755"/>
    <lineage>
        <taxon>unclassified sequences</taxon>
        <taxon>metagenomes</taxon>
        <taxon>ecological metagenomes</taxon>
    </lineage>
</organism>
<feature type="non-terminal residue" evidence="6">
    <location>
        <position position="221"/>
    </location>
</feature>
<dbReference type="GO" id="GO:0005829">
    <property type="term" value="C:cytosol"/>
    <property type="evidence" value="ECO:0007669"/>
    <property type="project" value="TreeGrafter"/>
</dbReference>
<dbReference type="PROSITE" id="PS00680">
    <property type="entry name" value="MAP_1"/>
    <property type="match status" value="1"/>
</dbReference>
<evidence type="ECO:0000256" key="4">
    <source>
        <dbReference type="ARBA" id="ARBA00022801"/>
    </source>
</evidence>
<gene>
    <name evidence="6" type="ORF">S06H3_39069</name>
</gene>